<accession>A0ACC1Y2Y8</accession>
<organism evidence="1 2">
    <name type="scientific">Melia azedarach</name>
    <name type="common">Chinaberry tree</name>
    <dbReference type="NCBI Taxonomy" id="155640"/>
    <lineage>
        <taxon>Eukaryota</taxon>
        <taxon>Viridiplantae</taxon>
        <taxon>Streptophyta</taxon>
        <taxon>Embryophyta</taxon>
        <taxon>Tracheophyta</taxon>
        <taxon>Spermatophyta</taxon>
        <taxon>Magnoliopsida</taxon>
        <taxon>eudicotyledons</taxon>
        <taxon>Gunneridae</taxon>
        <taxon>Pentapetalae</taxon>
        <taxon>rosids</taxon>
        <taxon>malvids</taxon>
        <taxon>Sapindales</taxon>
        <taxon>Meliaceae</taxon>
        <taxon>Melia</taxon>
    </lineage>
</organism>
<proteinExistence type="predicted"/>
<evidence type="ECO:0000313" key="1">
    <source>
        <dbReference type="EMBL" id="KAJ4717793.1"/>
    </source>
</evidence>
<gene>
    <name evidence="1" type="ORF">OWV82_009570</name>
</gene>
<protein>
    <submittedName>
        <fullName evidence="1">Ankyrin repeat-containing protein</fullName>
    </submittedName>
</protein>
<sequence>MDEANRDTNDGTTISNHLGIRNEDEFTEMEPNAIHLGDFSEEENARVQRSEVQPSSPLFRGKEDEFPEMEPIAIDKYEKSEEEEILNDTWSGDYWPLYKMIQKNDWKGVEDFVNDHPDALTAKIADYSRTLFHLIFWLVRDDVKGITSLVEKLAPMVKPNSSIAQKDFFGRTVLMTCAMVGLINASKIIVRCYPELPNIPDNLGYLPVKYAADCGHKDMVNYLVSITAEDKLNGEAGSRLLSSLIKSNLYDVALDLLKRYPAIGRDSISSRERVLRALAGKPLAFASGSRLGRFQRFIYNRIPVFERENNPCIDQINENQSVLEDVENLILRSQNYSTFGTIVSHKLPMMVRNALMNIVPSIKVMHEKKSQHMLVVEIVKMICEGVIWTDPEVDRTLRPSFFYTAARLGISEIVNEILMAYSLSVRWVDENDCNVFMLAVLNRREKVFNLIYGMGLYKNWITSTDINGNSILHLAGMLVPSSEIAGAALQMQRELQWFKAVENVVPPSIHEDENFSRKSAREVFTEEHKKLAKEGERWMKETASSCTVAVTLIITVVFAAAFTVPGGNNNEGIPNFLQESSFLIFAISDALALFSSTTSLLMFLGILTSRYAEEDFLVFLPKKLIIGLITLFISIASMMVAFGATIHIVLSQPWKWVIIPIALLGCVPVTLFALLQFPLLLDMFLSTDGPSIFGSTK</sequence>
<evidence type="ECO:0000313" key="2">
    <source>
        <dbReference type="Proteomes" id="UP001164539"/>
    </source>
</evidence>
<comment type="caution">
    <text evidence="1">The sequence shown here is derived from an EMBL/GenBank/DDBJ whole genome shotgun (WGS) entry which is preliminary data.</text>
</comment>
<dbReference type="EMBL" id="CM051398">
    <property type="protein sequence ID" value="KAJ4717793.1"/>
    <property type="molecule type" value="Genomic_DNA"/>
</dbReference>
<name>A0ACC1Y2Y8_MELAZ</name>
<keyword evidence="2" id="KW-1185">Reference proteome</keyword>
<reference evidence="1 2" key="1">
    <citation type="journal article" date="2023" name="Science">
        <title>Complex scaffold remodeling in plant triterpene biosynthesis.</title>
        <authorList>
            <person name="De La Pena R."/>
            <person name="Hodgson H."/>
            <person name="Liu J.C."/>
            <person name="Stephenson M.J."/>
            <person name="Martin A.C."/>
            <person name="Owen C."/>
            <person name="Harkess A."/>
            <person name="Leebens-Mack J."/>
            <person name="Jimenez L.E."/>
            <person name="Osbourn A."/>
            <person name="Sattely E.S."/>
        </authorList>
    </citation>
    <scope>NUCLEOTIDE SEQUENCE [LARGE SCALE GENOMIC DNA]</scope>
    <source>
        <strain evidence="2">cv. JPN11</strain>
        <tissue evidence="1">Leaf</tissue>
    </source>
</reference>
<dbReference type="Proteomes" id="UP001164539">
    <property type="component" value="Chromosome 5"/>
</dbReference>